<feature type="compositionally biased region" description="Basic residues" evidence="1">
    <location>
        <begin position="378"/>
        <end position="389"/>
    </location>
</feature>
<feature type="region of interest" description="Disordered" evidence="1">
    <location>
        <begin position="1"/>
        <end position="155"/>
    </location>
</feature>
<reference evidence="2 3" key="1">
    <citation type="journal article" date="2018" name="IMA Fungus">
        <title>IMA Genome-F 10: Nine draft genome sequences of Claviceps purpurea s.lat., including C. arundinis, C. humidiphila, and C. cf. spartinae, pseudomolecules for the pitch canker pathogen Fusarium circinatum, draft genome of Davidsoniella eucalypti, Grosmannia galeiformis, Quambalaria eucalypti, and Teratosphaeria destructans.</title>
        <authorList>
            <person name="Wingfield B.D."/>
            <person name="Liu M."/>
            <person name="Nguyen H.D."/>
            <person name="Lane F.A."/>
            <person name="Morgan S.W."/>
            <person name="De Vos L."/>
            <person name="Wilken P.M."/>
            <person name="Duong T.A."/>
            <person name="Aylward J."/>
            <person name="Coetzee M.P."/>
            <person name="Dadej K."/>
            <person name="De Beer Z.W."/>
            <person name="Findlay W."/>
            <person name="Havenga M."/>
            <person name="Kolarik M."/>
            <person name="Menzies J.G."/>
            <person name="Naidoo K."/>
            <person name="Pochopski O."/>
            <person name="Shoukouhi P."/>
            <person name="Santana Q.C."/>
            <person name="Seifert K.A."/>
            <person name="Soal N."/>
            <person name="Steenkamp E.T."/>
            <person name="Tatham C.T."/>
            <person name="van der Nest M.A."/>
            <person name="Wingfield M.J."/>
        </authorList>
    </citation>
    <scope>NUCLEOTIDE SEQUENCE [LARGE SCALE GENOMIC DNA]</scope>
    <source>
        <strain evidence="2">CMW44962</strain>
    </source>
</reference>
<gene>
    <name evidence="2" type="ORF">Tdes44962_MAKER02593</name>
</gene>
<feature type="compositionally biased region" description="Polar residues" evidence="1">
    <location>
        <begin position="431"/>
        <end position="441"/>
    </location>
</feature>
<evidence type="ECO:0000313" key="3">
    <source>
        <dbReference type="Proteomes" id="UP001138500"/>
    </source>
</evidence>
<dbReference type="AlphaFoldDB" id="A0A9W7STG2"/>
<feature type="compositionally biased region" description="Polar residues" evidence="1">
    <location>
        <begin position="110"/>
        <end position="122"/>
    </location>
</feature>
<comment type="caution">
    <text evidence="2">The sequence shown here is derived from an EMBL/GenBank/DDBJ whole genome shotgun (WGS) entry which is preliminary data.</text>
</comment>
<proteinExistence type="predicted"/>
<evidence type="ECO:0000313" key="2">
    <source>
        <dbReference type="EMBL" id="KAH9828043.1"/>
    </source>
</evidence>
<feature type="compositionally biased region" description="Polar residues" evidence="1">
    <location>
        <begin position="39"/>
        <end position="59"/>
    </location>
</feature>
<sequence>MEDDHERTPQSSGRHRTFPSPSPTSPGSQRQRRPPAPIHSQNSSVQQLEHSPSNDTEISPRTLPLPTPPPVAQHDADGDDDHGSYGWPPGRPDELPLLWDSRPDGCPVFTRSTRPSDWQQRPSARGVRLRTQSDERNALIRHGRRNATSLQRPSGQRRAVDLTAPVTDSDMALARTLLSISRNNIPAALADRLHDVMNAVISMLTDGELEQELVAAGEELWTIRREAGLDGVVEPWAEEVARILETLERQLGTLRHARGQSSMVANSGDLDGQDESSITRAQRRANFVRDVQLFDQRLADLDPGSDGAADYRALRAAAARFIASMDAEDGILRHPVQGFASEAERARFSDRRSVAEQLQRQSSSREDRRPSGPQEPRRRGRRSRGRSSRRRDPGSLSPPSEWTVVIAEVPDQATSPPRRRRTRRSAPENVYNFTLNPSTKA</sequence>
<keyword evidence="3" id="KW-1185">Reference proteome</keyword>
<organism evidence="2 3">
    <name type="scientific">Teratosphaeria destructans</name>
    <dbReference type="NCBI Taxonomy" id="418781"/>
    <lineage>
        <taxon>Eukaryota</taxon>
        <taxon>Fungi</taxon>
        <taxon>Dikarya</taxon>
        <taxon>Ascomycota</taxon>
        <taxon>Pezizomycotina</taxon>
        <taxon>Dothideomycetes</taxon>
        <taxon>Dothideomycetidae</taxon>
        <taxon>Mycosphaerellales</taxon>
        <taxon>Teratosphaeriaceae</taxon>
        <taxon>Teratosphaeria</taxon>
    </lineage>
</organism>
<name>A0A9W7STG2_9PEZI</name>
<feature type="region of interest" description="Disordered" evidence="1">
    <location>
        <begin position="348"/>
        <end position="441"/>
    </location>
</feature>
<accession>A0A9W7STG2</accession>
<dbReference type="EMBL" id="RIBY02001834">
    <property type="protein sequence ID" value="KAH9828043.1"/>
    <property type="molecule type" value="Genomic_DNA"/>
</dbReference>
<dbReference type="Proteomes" id="UP001138500">
    <property type="component" value="Unassembled WGS sequence"/>
</dbReference>
<dbReference type="OrthoDB" id="10633035at2759"/>
<protein>
    <submittedName>
        <fullName evidence="2">Uncharacterized protein</fullName>
    </submittedName>
</protein>
<evidence type="ECO:0000256" key="1">
    <source>
        <dbReference type="SAM" id="MobiDB-lite"/>
    </source>
</evidence>
<reference evidence="2 3" key="2">
    <citation type="journal article" date="2021" name="Curr. Genet.">
        <title>Genetic response to nitrogen starvation in the aggressive Eucalyptus foliar pathogen Teratosphaeria destructans.</title>
        <authorList>
            <person name="Havenga M."/>
            <person name="Wingfield B.D."/>
            <person name="Wingfield M.J."/>
            <person name="Dreyer L.L."/>
            <person name="Roets F."/>
            <person name="Aylward J."/>
        </authorList>
    </citation>
    <scope>NUCLEOTIDE SEQUENCE [LARGE SCALE GENOMIC DNA]</scope>
    <source>
        <strain evidence="2">CMW44962</strain>
    </source>
</reference>